<dbReference type="PROSITE" id="PS51186">
    <property type="entry name" value="GNAT"/>
    <property type="match status" value="1"/>
</dbReference>
<dbReference type="RefSeq" id="WP_305907275.1">
    <property type="nucleotide sequence ID" value="NZ_CP157743.1"/>
</dbReference>
<evidence type="ECO:0000256" key="2">
    <source>
        <dbReference type="ARBA" id="ARBA00023315"/>
    </source>
</evidence>
<gene>
    <name evidence="4" type="ORF">Q9L42_016795</name>
</gene>
<dbReference type="PANTHER" id="PTHR43877:SF1">
    <property type="entry name" value="ACETYLTRANSFERASE"/>
    <property type="match status" value="1"/>
</dbReference>
<dbReference type="CDD" id="cd04301">
    <property type="entry name" value="NAT_SF"/>
    <property type="match status" value="1"/>
</dbReference>
<dbReference type="EMBL" id="CP157743">
    <property type="protein sequence ID" value="XBS19995.1"/>
    <property type="molecule type" value="Genomic_DNA"/>
</dbReference>
<dbReference type="SUPFAM" id="SSF55729">
    <property type="entry name" value="Acyl-CoA N-acyltransferases (Nat)"/>
    <property type="match status" value="1"/>
</dbReference>
<proteinExistence type="predicted"/>
<protein>
    <submittedName>
        <fullName evidence="4">GNAT family N-acetyltransferase</fullName>
        <ecNumber evidence="4">2.3.1.-</ecNumber>
    </submittedName>
</protein>
<evidence type="ECO:0000313" key="5">
    <source>
        <dbReference type="Proteomes" id="UP001225378"/>
    </source>
</evidence>
<keyword evidence="2 4" id="KW-0012">Acyltransferase</keyword>
<reference evidence="4 5" key="1">
    <citation type="journal article" date="2024" name="Microbiology">
        <title>Methylomarinum rosea sp. nov., a novel halophilic methanotrophic bacterium from the hypersaline Lake Elton.</title>
        <authorList>
            <person name="Suleimanov R.Z."/>
            <person name="Oshkin I.Y."/>
            <person name="Danilova O.V."/>
            <person name="Suzina N.E."/>
            <person name="Dedysh S.N."/>
        </authorList>
    </citation>
    <scope>NUCLEOTIDE SEQUENCE [LARGE SCALE GENOMIC DNA]</scope>
    <source>
        <strain evidence="4 5">Ch1-1</strain>
    </source>
</reference>
<accession>A0AAU7NSN1</accession>
<dbReference type="Pfam" id="PF00583">
    <property type="entry name" value="Acetyltransf_1"/>
    <property type="match status" value="1"/>
</dbReference>
<dbReference type="KEGG" id="mech:Q9L42_016795"/>
<dbReference type="AlphaFoldDB" id="A0AAU7NSN1"/>
<sequence>MVPSKQNTGKFSIRKATETDLPVLVDFLAKLALHVAGAPPHTLKIEERERLMDALRSSLSDPDKLIVVAESTSTRLVGMGYLYAWRNQGIWEQAGDVELKSGIIDDVWVEPDFRKIGVFSAILRELVAFAESHDIDELVLEYAVSNQEAAATWTRLGFKPTGVRAAAFTTNVRNALAKRQRIRNLQSGSIEQPKGN</sequence>
<dbReference type="InterPro" id="IPR016181">
    <property type="entry name" value="Acyl_CoA_acyltransferase"/>
</dbReference>
<dbReference type="GO" id="GO:0016747">
    <property type="term" value="F:acyltransferase activity, transferring groups other than amino-acyl groups"/>
    <property type="evidence" value="ECO:0007669"/>
    <property type="project" value="InterPro"/>
</dbReference>
<evidence type="ECO:0000256" key="1">
    <source>
        <dbReference type="ARBA" id="ARBA00022679"/>
    </source>
</evidence>
<dbReference type="Proteomes" id="UP001225378">
    <property type="component" value="Chromosome"/>
</dbReference>
<dbReference type="InterPro" id="IPR000182">
    <property type="entry name" value="GNAT_dom"/>
</dbReference>
<evidence type="ECO:0000259" key="3">
    <source>
        <dbReference type="PROSITE" id="PS51186"/>
    </source>
</evidence>
<feature type="domain" description="N-acetyltransferase" evidence="3">
    <location>
        <begin position="11"/>
        <end position="183"/>
    </location>
</feature>
<dbReference type="PANTHER" id="PTHR43877">
    <property type="entry name" value="AMINOALKYLPHOSPHONATE N-ACETYLTRANSFERASE-RELATED-RELATED"/>
    <property type="match status" value="1"/>
</dbReference>
<dbReference type="InterPro" id="IPR050832">
    <property type="entry name" value="Bact_Acetyltransf"/>
</dbReference>
<keyword evidence="5" id="KW-1185">Reference proteome</keyword>
<dbReference type="Gene3D" id="3.40.630.30">
    <property type="match status" value="1"/>
</dbReference>
<dbReference type="EC" id="2.3.1.-" evidence="4"/>
<name>A0AAU7NSN1_9GAMM</name>
<organism evidence="4 5">
    <name type="scientific">Methylomarinum roseum</name>
    <dbReference type="NCBI Taxonomy" id="3067653"/>
    <lineage>
        <taxon>Bacteria</taxon>
        <taxon>Pseudomonadati</taxon>
        <taxon>Pseudomonadota</taxon>
        <taxon>Gammaproteobacteria</taxon>
        <taxon>Methylococcales</taxon>
        <taxon>Methylococcaceae</taxon>
        <taxon>Methylomarinum</taxon>
    </lineage>
</organism>
<evidence type="ECO:0000313" key="4">
    <source>
        <dbReference type="EMBL" id="XBS19995.1"/>
    </source>
</evidence>
<keyword evidence="1 4" id="KW-0808">Transferase</keyword>